<feature type="transmembrane region" description="Helical" evidence="8">
    <location>
        <begin position="132"/>
        <end position="155"/>
    </location>
</feature>
<dbReference type="InterPro" id="IPR036058">
    <property type="entry name" value="Kazal_dom_sf"/>
</dbReference>
<protein>
    <recommendedName>
        <fullName evidence="8">Solute carrier organic anion transporter family member</fullName>
    </recommendedName>
</protein>
<dbReference type="InterPro" id="IPR002350">
    <property type="entry name" value="Kazal_dom"/>
</dbReference>
<keyword evidence="5 8" id="KW-1133">Transmembrane helix</keyword>
<keyword evidence="6 8" id="KW-0472">Membrane</keyword>
<evidence type="ECO:0000313" key="11">
    <source>
        <dbReference type="Ensembl" id="ENSCSAVP00000000275.1"/>
    </source>
</evidence>
<sequence length="573" mass="60615">LQGFATVKGALVFVVLGALVQGFLVNGHVNAIISTIEKRFDLSSTESGLIASCYDIGACVAILSVTYIGAHGHKPLWVGWGVFLIGVSGILFSLPHFTAPMYTYTLTNNTCGASEIAECSVNSARSHRYAIWFFYLAFIIAGFGGAPLYSLGITYMDENVGQRFSSWYIGILVTGSIIGPGIGFLVGGAFLGVYTYPEEQVAILDSNEAWVGAWWMGALIVGCIGVLSSLPILMLPRTLPGTHHHRQNRVAATAHLTRGWKVRTSNAFLYRDFPKCVLVLLRNPVFVLVSIAGAVDSILISGLATFGAKYIETIFGLSATDAGIAFGALALVGAAGGQLLGGGLITKFNIRMTWILRMTYMAPVVTWFLSAGFIISCSDILFAGVSTQYHDASPSGGSFVSTCNLNCGCDLNVYKPVCGADGITYYSACFAGCSAVGTAGNTYENCTCVSATTGVATNISSATTGVCSGSGCGAGGMFALFCILMFLFMVFTFLNEASALQASLRCVAFNQRSFAIGVQWLIIRLIGTIPGPLIIGAVFDRNCAQWSLNCGEKGSCSTYNSRELSIGVFLVVL</sequence>
<dbReference type="GeneTree" id="ENSGT01150000286985"/>
<reference evidence="11" key="3">
    <citation type="submission" date="2025-09" db="UniProtKB">
        <authorList>
            <consortium name="Ensembl"/>
        </authorList>
    </citation>
    <scope>IDENTIFICATION</scope>
</reference>
<dbReference type="InterPro" id="IPR004156">
    <property type="entry name" value="OATP"/>
</dbReference>
<evidence type="ECO:0000259" key="10">
    <source>
        <dbReference type="PROSITE" id="PS51465"/>
    </source>
</evidence>
<keyword evidence="8" id="KW-0406">Ion transport</keyword>
<dbReference type="InParanoid" id="H2Y4M7"/>
<dbReference type="Pfam" id="PF07648">
    <property type="entry name" value="Kazal_2"/>
    <property type="match status" value="1"/>
</dbReference>
<dbReference type="GO" id="GO:0015347">
    <property type="term" value="F:sodium-independent organic anion transmembrane transporter activity"/>
    <property type="evidence" value="ECO:0007669"/>
    <property type="project" value="TreeGrafter"/>
</dbReference>
<dbReference type="InterPro" id="IPR020846">
    <property type="entry name" value="MFS_dom"/>
</dbReference>
<feature type="domain" description="Major facilitator superfamily (MFS) profile" evidence="9">
    <location>
        <begin position="10"/>
        <end position="573"/>
    </location>
</feature>
<evidence type="ECO:0000256" key="8">
    <source>
        <dbReference type="RuleBase" id="RU362056"/>
    </source>
</evidence>
<keyword evidence="4 8" id="KW-0812">Transmembrane</keyword>
<organism evidence="11 12">
    <name type="scientific">Ciona savignyi</name>
    <name type="common">Pacific transparent sea squirt</name>
    <dbReference type="NCBI Taxonomy" id="51511"/>
    <lineage>
        <taxon>Eukaryota</taxon>
        <taxon>Metazoa</taxon>
        <taxon>Chordata</taxon>
        <taxon>Tunicata</taxon>
        <taxon>Ascidiacea</taxon>
        <taxon>Phlebobranchia</taxon>
        <taxon>Cionidae</taxon>
        <taxon>Ciona</taxon>
    </lineage>
</organism>
<dbReference type="PANTHER" id="PTHR11388:SF100">
    <property type="entry name" value="SOLUTE CARRIER ORGANIC ANION TRANSPORTER FAMILY MEMBER 4A1"/>
    <property type="match status" value="1"/>
</dbReference>
<evidence type="ECO:0000256" key="4">
    <source>
        <dbReference type="ARBA" id="ARBA00022692"/>
    </source>
</evidence>
<keyword evidence="3" id="KW-1003">Cell membrane</keyword>
<evidence type="ECO:0000256" key="6">
    <source>
        <dbReference type="ARBA" id="ARBA00023136"/>
    </source>
</evidence>
<comment type="subcellular location">
    <subcellularLocation>
        <location evidence="1 8">Cell membrane</location>
        <topology evidence="1 8">Multi-pass membrane protein</topology>
    </subcellularLocation>
</comment>
<feature type="transmembrane region" description="Helical" evidence="8">
    <location>
        <begin position="285"/>
        <end position="304"/>
    </location>
</feature>
<dbReference type="AlphaFoldDB" id="H2Y4M7"/>
<keyword evidence="8" id="KW-0813">Transport</keyword>
<dbReference type="Pfam" id="PF03137">
    <property type="entry name" value="OATP"/>
    <property type="match status" value="1"/>
</dbReference>
<dbReference type="PROSITE" id="PS50850">
    <property type="entry name" value="MFS"/>
    <property type="match status" value="1"/>
</dbReference>
<feature type="transmembrane region" description="Helical" evidence="8">
    <location>
        <begin position="324"/>
        <end position="346"/>
    </location>
</feature>
<evidence type="ECO:0000256" key="7">
    <source>
        <dbReference type="ARBA" id="ARBA00023157"/>
    </source>
</evidence>
<dbReference type="SUPFAM" id="SSF103473">
    <property type="entry name" value="MFS general substrate transporter"/>
    <property type="match status" value="1"/>
</dbReference>
<keyword evidence="7" id="KW-1015">Disulfide bond</keyword>
<dbReference type="PANTHER" id="PTHR11388">
    <property type="entry name" value="ORGANIC ANION TRANSPORTER"/>
    <property type="match status" value="1"/>
</dbReference>
<comment type="caution">
    <text evidence="8">Lacks conserved residue(s) required for the propagation of feature annotation.</text>
</comment>
<evidence type="ECO:0000256" key="5">
    <source>
        <dbReference type="ARBA" id="ARBA00022989"/>
    </source>
</evidence>
<dbReference type="GO" id="GO:0016323">
    <property type="term" value="C:basolateral plasma membrane"/>
    <property type="evidence" value="ECO:0007669"/>
    <property type="project" value="TreeGrafter"/>
</dbReference>
<evidence type="ECO:0000256" key="3">
    <source>
        <dbReference type="ARBA" id="ARBA00022475"/>
    </source>
</evidence>
<feature type="transmembrane region" description="Helical" evidence="8">
    <location>
        <begin position="474"/>
        <end position="494"/>
    </location>
</feature>
<dbReference type="PROSITE" id="PS51465">
    <property type="entry name" value="KAZAL_2"/>
    <property type="match status" value="1"/>
</dbReference>
<dbReference type="STRING" id="51511.ENSCSAVP00000000275"/>
<name>H2Y4M7_CIOSA</name>
<dbReference type="InterPro" id="IPR036259">
    <property type="entry name" value="MFS_trans_sf"/>
</dbReference>
<dbReference type="eggNOG" id="KOG3626">
    <property type="taxonomic scope" value="Eukaryota"/>
</dbReference>
<keyword evidence="12" id="KW-1185">Reference proteome</keyword>
<reference evidence="11" key="2">
    <citation type="submission" date="2025-08" db="UniProtKB">
        <authorList>
            <consortium name="Ensembl"/>
        </authorList>
    </citation>
    <scope>IDENTIFICATION</scope>
</reference>
<dbReference type="OMA" id="LIWEDEC"/>
<feature type="transmembrane region" description="Helical" evidence="8">
    <location>
        <begin position="49"/>
        <end position="70"/>
    </location>
</feature>
<feature type="transmembrane region" description="Helical" evidence="8">
    <location>
        <begin position="514"/>
        <end position="539"/>
    </location>
</feature>
<evidence type="ECO:0000259" key="9">
    <source>
        <dbReference type="PROSITE" id="PS50850"/>
    </source>
</evidence>
<evidence type="ECO:0000256" key="2">
    <source>
        <dbReference type="ARBA" id="ARBA00009657"/>
    </source>
</evidence>
<dbReference type="Ensembl" id="ENSCSAVT00000000277.1">
    <property type="protein sequence ID" value="ENSCSAVP00000000275.1"/>
    <property type="gene ID" value="ENSCSAVG00000000151.1"/>
</dbReference>
<feature type="transmembrane region" description="Helical" evidence="8">
    <location>
        <begin position="214"/>
        <end position="236"/>
    </location>
</feature>
<dbReference type="SUPFAM" id="SSF100895">
    <property type="entry name" value="Kazal-type serine protease inhibitors"/>
    <property type="match status" value="1"/>
</dbReference>
<dbReference type="GO" id="GO:0006811">
    <property type="term" value="P:monoatomic ion transport"/>
    <property type="evidence" value="ECO:0007669"/>
    <property type="project" value="UniProtKB-KW"/>
</dbReference>
<evidence type="ECO:0000256" key="1">
    <source>
        <dbReference type="ARBA" id="ARBA00004651"/>
    </source>
</evidence>
<feature type="transmembrane region" description="Helical" evidence="8">
    <location>
        <begin position="9"/>
        <end position="29"/>
    </location>
</feature>
<dbReference type="GO" id="GO:0043252">
    <property type="term" value="P:sodium-independent organic anion transport"/>
    <property type="evidence" value="ECO:0007669"/>
    <property type="project" value="TreeGrafter"/>
</dbReference>
<dbReference type="Gene3D" id="1.20.1250.20">
    <property type="entry name" value="MFS general substrate transporter like domains"/>
    <property type="match status" value="1"/>
</dbReference>
<accession>H2Y4M7</accession>
<feature type="transmembrane region" description="Helical" evidence="8">
    <location>
        <begin position="77"/>
        <end position="97"/>
    </location>
</feature>
<dbReference type="Proteomes" id="UP000007875">
    <property type="component" value="Unassembled WGS sequence"/>
</dbReference>
<feature type="transmembrane region" description="Helical" evidence="8">
    <location>
        <begin position="167"/>
        <end position="194"/>
    </location>
</feature>
<feature type="transmembrane region" description="Helical" evidence="8">
    <location>
        <begin position="358"/>
        <end position="385"/>
    </location>
</feature>
<feature type="domain" description="Kazal-like" evidence="10">
    <location>
        <begin position="397"/>
        <end position="450"/>
    </location>
</feature>
<dbReference type="NCBIfam" id="TIGR00805">
    <property type="entry name" value="oat"/>
    <property type="match status" value="1"/>
</dbReference>
<comment type="similarity">
    <text evidence="2 8">Belongs to the organo anion transporter (TC 2.A.60) family.</text>
</comment>
<reference evidence="12" key="1">
    <citation type="submission" date="2003-08" db="EMBL/GenBank/DDBJ databases">
        <authorList>
            <person name="Birren B."/>
            <person name="Nusbaum C."/>
            <person name="Abebe A."/>
            <person name="Abouelleil A."/>
            <person name="Adekoya E."/>
            <person name="Ait-zahra M."/>
            <person name="Allen N."/>
            <person name="Allen T."/>
            <person name="An P."/>
            <person name="Anderson M."/>
            <person name="Anderson S."/>
            <person name="Arachchi H."/>
            <person name="Armbruster J."/>
            <person name="Bachantsang P."/>
            <person name="Baldwin J."/>
            <person name="Barry A."/>
            <person name="Bayul T."/>
            <person name="Blitshsteyn B."/>
            <person name="Bloom T."/>
            <person name="Blye J."/>
            <person name="Boguslavskiy L."/>
            <person name="Borowsky M."/>
            <person name="Boukhgalter B."/>
            <person name="Brunache A."/>
            <person name="Butler J."/>
            <person name="Calixte N."/>
            <person name="Calvo S."/>
            <person name="Camarata J."/>
            <person name="Campo K."/>
            <person name="Chang J."/>
            <person name="Cheshatsang Y."/>
            <person name="Citroen M."/>
            <person name="Collymore A."/>
            <person name="Considine T."/>
            <person name="Cook A."/>
            <person name="Cooke P."/>
            <person name="Corum B."/>
            <person name="Cuomo C."/>
            <person name="David R."/>
            <person name="Dawoe T."/>
            <person name="Degray S."/>
            <person name="Dodge S."/>
            <person name="Dooley K."/>
            <person name="Dorje P."/>
            <person name="Dorjee K."/>
            <person name="Dorris L."/>
            <person name="Duffey N."/>
            <person name="Dupes A."/>
            <person name="Elkins T."/>
            <person name="Engels R."/>
            <person name="Erickson J."/>
            <person name="Farina A."/>
            <person name="Faro S."/>
            <person name="Ferreira P."/>
            <person name="Fischer H."/>
            <person name="Fitzgerald M."/>
            <person name="Foley K."/>
            <person name="Gage D."/>
            <person name="Galagan J."/>
            <person name="Gearin G."/>
            <person name="Gnerre S."/>
            <person name="Gnirke A."/>
            <person name="Goyette A."/>
            <person name="Graham J."/>
            <person name="Grandbois E."/>
            <person name="Gyaltsen K."/>
            <person name="Hafez N."/>
            <person name="Hagopian D."/>
            <person name="Hagos B."/>
            <person name="Hall J."/>
            <person name="Hatcher B."/>
            <person name="Heller A."/>
            <person name="Higgins H."/>
            <person name="Honan T."/>
            <person name="Horn A."/>
            <person name="Houde N."/>
            <person name="Hughes L."/>
            <person name="Hulme W."/>
            <person name="Husby E."/>
            <person name="Iliev I."/>
            <person name="Jaffe D."/>
            <person name="Jones C."/>
            <person name="Kamal M."/>
            <person name="Kamat A."/>
            <person name="Kamvysselis M."/>
            <person name="Karlsson E."/>
            <person name="Kells C."/>
            <person name="Kieu A."/>
            <person name="Kisner P."/>
            <person name="Kodira C."/>
            <person name="Kulbokas E."/>
            <person name="Labutti K."/>
            <person name="Lama D."/>
            <person name="Landers T."/>
            <person name="Leger J."/>
            <person name="Levine S."/>
            <person name="Lewis D."/>
            <person name="Lewis T."/>
            <person name="Lindblad-toh K."/>
            <person name="Liu X."/>
            <person name="Lokyitsang T."/>
            <person name="Lokyitsang Y."/>
            <person name="Lucien O."/>
            <person name="Lui A."/>
            <person name="Ma L.J."/>
            <person name="Mabbitt R."/>
            <person name="Macdonald J."/>
            <person name="Maclean C."/>
            <person name="Major J."/>
            <person name="Manning J."/>
            <person name="Marabella R."/>
            <person name="Maru K."/>
            <person name="Matthews C."/>
            <person name="Mauceli E."/>
            <person name="Mccarthy M."/>
            <person name="Mcdonough S."/>
            <person name="Mcghee T."/>
            <person name="Meldrim J."/>
            <person name="Meneus L."/>
            <person name="Mesirov J."/>
            <person name="Mihalev A."/>
            <person name="Mihova T."/>
            <person name="Mikkelsen T."/>
            <person name="Mlenga V."/>
            <person name="Moru K."/>
            <person name="Mozes J."/>
            <person name="Mulrain L."/>
            <person name="Munson G."/>
            <person name="Naylor J."/>
            <person name="Newes C."/>
            <person name="Nguyen C."/>
            <person name="Nguyen N."/>
            <person name="Nguyen T."/>
            <person name="Nicol R."/>
            <person name="Nielsen C."/>
            <person name="Nizzari M."/>
            <person name="Norbu C."/>
            <person name="Norbu N."/>
            <person name="O'donnell P."/>
            <person name="Okoawo O."/>
            <person name="O'leary S."/>
            <person name="Omotosho B."/>
            <person name="O'neill K."/>
            <person name="Osman S."/>
            <person name="Parker S."/>
            <person name="Perrin D."/>
            <person name="Phunkhang P."/>
            <person name="Piqani B."/>
            <person name="Purcell S."/>
            <person name="Rachupka T."/>
            <person name="Ramasamy U."/>
            <person name="Rameau R."/>
            <person name="Ray V."/>
            <person name="Raymond C."/>
            <person name="Retta R."/>
            <person name="Richardson S."/>
            <person name="Rise C."/>
            <person name="Rodriguez J."/>
            <person name="Rogers J."/>
            <person name="Rogov P."/>
            <person name="Rutman M."/>
            <person name="Schupbach R."/>
            <person name="Seaman C."/>
            <person name="Settipalli S."/>
            <person name="Sharpe T."/>
            <person name="Sheridan J."/>
            <person name="Sherpa N."/>
            <person name="Shi J."/>
            <person name="Smirnov S."/>
            <person name="Smith C."/>
            <person name="Sougnez C."/>
            <person name="Spencer B."/>
            <person name="Stalker J."/>
            <person name="Stange-thomann N."/>
            <person name="Stavropoulos S."/>
            <person name="Stetson K."/>
            <person name="Stone C."/>
            <person name="Stone S."/>
            <person name="Stubbs M."/>
            <person name="Talamas J."/>
            <person name="Tchuinga P."/>
            <person name="Tenzing P."/>
            <person name="Tesfaye S."/>
            <person name="Theodore J."/>
            <person name="Thoulutsang Y."/>
            <person name="Topham K."/>
            <person name="Towey S."/>
            <person name="Tsamla T."/>
            <person name="Tsomo N."/>
            <person name="Vallee D."/>
            <person name="Vassiliev H."/>
            <person name="Venkataraman V."/>
            <person name="Vinson J."/>
            <person name="Vo A."/>
            <person name="Wade C."/>
            <person name="Wang S."/>
            <person name="Wangchuk T."/>
            <person name="Wangdi T."/>
            <person name="Whittaker C."/>
            <person name="Wilkinson J."/>
            <person name="Wu Y."/>
            <person name="Wyman D."/>
            <person name="Yadav S."/>
            <person name="Yang S."/>
            <person name="Yang X."/>
            <person name="Yeager S."/>
            <person name="Yee E."/>
            <person name="Young G."/>
            <person name="Zainoun J."/>
            <person name="Zembeck L."/>
            <person name="Zimmer A."/>
            <person name="Zody M."/>
            <person name="Lander E."/>
        </authorList>
    </citation>
    <scope>NUCLEOTIDE SEQUENCE [LARGE SCALE GENOMIC DNA]</scope>
</reference>
<evidence type="ECO:0000313" key="12">
    <source>
        <dbReference type="Proteomes" id="UP000007875"/>
    </source>
</evidence>
<proteinExistence type="inferred from homology"/>